<keyword evidence="4 6" id="KW-0472">Membrane</keyword>
<feature type="domain" description="Amino acid permease/ SLC12A" evidence="7">
    <location>
        <begin position="62"/>
        <end position="530"/>
    </location>
</feature>
<dbReference type="GO" id="GO:0015171">
    <property type="term" value="F:amino acid transmembrane transporter activity"/>
    <property type="evidence" value="ECO:0007669"/>
    <property type="project" value="TreeGrafter"/>
</dbReference>
<dbReference type="GO" id="GO:0016020">
    <property type="term" value="C:membrane"/>
    <property type="evidence" value="ECO:0007669"/>
    <property type="project" value="UniProtKB-SubCell"/>
</dbReference>
<reference evidence="8 9" key="1">
    <citation type="journal article" date="2016" name="Genome Biol. Evol.">
        <title>Divergent and convergent evolution of fungal pathogenicity.</title>
        <authorList>
            <person name="Shang Y."/>
            <person name="Xiao G."/>
            <person name="Zheng P."/>
            <person name="Cen K."/>
            <person name="Zhan S."/>
            <person name="Wang C."/>
        </authorList>
    </citation>
    <scope>NUCLEOTIDE SEQUENCE [LARGE SCALE GENOMIC DNA]</scope>
    <source>
        <strain evidence="8 9">RCEF 264</strain>
    </source>
</reference>
<evidence type="ECO:0000256" key="5">
    <source>
        <dbReference type="SAM" id="MobiDB-lite"/>
    </source>
</evidence>
<dbReference type="PANTHER" id="PTHR43341">
    <property type="entry name" value="AMINO ACID PERMEASE"/>
    <property type="match status" value="1"/>
</dbReference>
<feature type="compositionally biased region" description="Basic and acidic residues" evidence="5">
    <location>
        <begin position="45"/>
        <end position="54"/>
    </location>
</feature>
<comment type="caution">
    <text evidence="8">The sequence shown here is derived from an EMBL/GenBank/DDBJ whole genome shotgun (WGS) entry which is preliminary data.</text>
</comment>
<feature type="transmembrane region" description="Helical" evidence="6">
    <location>
        <begin position="142"/>
        <end position="164"/>
    </location>
</feature>
<evidence type="ECO:0000259" key="7">
    <source>
        <dbReference type="Pfam" id="PF00324"/>
    </source>
</evidence>
<dbReference type="InterPro" id="IPR004841">
    <property type="entry name" value="AA-permease/SLC12A_dom"/>
</dbReference>
<evidence type="ECO:0000256" key="3">
    <source>
        <dbReference type="ARBA" id="ARBA00022989"/>
    </source>
</evidence>
<dbReference type="OrthoDB" id="10062876at2759"/>
<evidence type="ECO:0000313" key="8">
    <source>
        <dbReference type="EMBL" id="OAA61968.1"/>
    </source>
</evidence>
<dbReference type="InterPro" id="IPR050524">
    <property type="entry name" value="APC_YAT"/>
</dbReference>
<dbReference type="Proteomes" id="UP000076874">
    <property type="component" value="Unassembled WGS sequence"/>
</dbReference>
<feature type="transmembrane region" description="Helical" evidence="6">
    <location>
        <begin position="356"/>
        <end position="381"/>
    </location>
</feature>
<feature type="transmembrane region" description="Helical" evidence="6">
    <location>
        <begin position="62"/>
        <end position="80"/>
    </location>
</feature>
<comment type="subcellular location">
    <subcellularLocation>
        <location evidence="1">Membrane</location>
        <topology evidence="1">Multi-pass membrane protein</topology>
    </subcellularLocation>
</comment>
<sequence>MQSSPKPCPLAKGSLRTSLIEETLVATTSDEESTRSARPSSGTAHHGDGLGGLRRDLSNRKVQLVAVGGSIGTALLLSIGGDLNKAGPGGLLLAFAICNVFLALVNNCMAEMTVYMPVSGNFIRMAGHWVDDALGFCAGWNLFLYQFMMIPFEITALSLVLSYWSDHIPVAAIFGGCMVLYFFLNVSTVAVYGEAEFWLSSGKVLLLTMLLCFTFVTMVGGNPQHDAYGFRYWNTPGAFAECSSTGTVGRFEGFLAAVWSASFTCVGPEYVGMMAAEAKHPRTYVKTAFEIVYVRLVVFLVGGALAVGVLVPFNDPVLESVYGSGSGGTGPSQRAAAASPYIIAMQNMGVQVFPHIVTALMATTIFSAGNTYVFCATRSLYSMALEGRAPRRLLTKCTRRGIPVYAFLVVMLAPLLSLLQLSSSSAQVLAWLINVATGATIINYIVTCITYVCFHRACTAQGFDRSALPYYARFQPWSAWIPLVADAVILLCSGYKSVKPFDSAGFLTAYAMPIMVPLLFVGWKLAKRTTWRRPRDVDLVWEAPSITAYEMALDDRPVGFFEDCYLALRSVVQRDEGDKSNV</sequence>
<keyword evidence="9" id="KW-1185">Reference proteome</keyword>
<evidence type="ECO:0000313" key="9">
    <source>
        <dbReference type="Proteomes" id="UP000076874"/>
    </source>
</evidence>
<dbReference type="EMBL" id="AZHD01000007">
    <property type="protein sequence ID" value="OAA61968.1"/>
    <property type="molecule type" value="Genomic_DNA"/>
</dbReference>
<feature type="transmembrane region" description="Helical" evidence="6">
    <location>
        <begin position="428"/>
        <end position="454"/>
    </location>
</feature>
<dbReference type="STRING" id="1081102.A0A167UW71"/>
<evidence type="ECO:0000256" key="4">
    <source>
        <dbReference type="ARBA" id="ARBA00023136"/>
    </source>
</evidence>
<keyword evidence="2 6" id="KW-0812">Transmembrane</keyword>
<evidence type="ECO:0000256" key="2">
    <source>
        <dbReference type="ARBA" id="ARBA00022692"/>
    </source>
</evidence>
<feature type="transmembrane region" description="Helical" evidence="6">
    <location>
        <begin position="402"/>
        <end position="422"/>
    </location>
</feature>
<evidence type="ECO:0000256" key="6">
    <source>
        <dbReference type="SAM" id="Phobius"/>
    </source>
</evidence>
<evidence type="ECO:0000256" key="1">
    <source>
        <dbReference type="ARBA" id="ARBA00004141"/>
    </source>
</evidence>
<organism evidence="8 9">
    <name type="scientific">Niveomyces insectorum RCEF 264</name>
    <dbReference type="NCBI Taxonomy" id="1081102"/>
    <lineage>
        <taxon>Eukaryota</taxon>
        <taxon>Fungi</taxon>
        <taxon>Dikarya</taxon>
        <taxon>Ascomycota</taxon>
        <taxon>Pezizomycotina</taxon>
        <taxon>Sordariomycetes</taxon>
        <taxon>Hypocreomycetidae</taxon>
        <taxon>Hypocreales</taxon>
        <taxon>Cordycipitaceae</taxon>
        <taxon>Niveomyces</taxon>
    </lineage>
</organism>
<feature type="transmembrane region" description="Helical" evidence="6">
    <location>
        <begin position="170"/>
        <end position="192"/>
    </location>
</feature>
<accession>A0A167UW71</accession>
<dbReference type="AlphaFoldDB" id="A0A167UW71"/>
<protein>
    <submittedName>
        <fullName evidence="8">Amino acid/polyamine transporter I</fullName>
    </submittedName>
</protein>
<proteinExistence type="predicted"/>
<dbReference type="Gene3D" id="1.20.1740.10">
    <property type="entry name" value="Amino acid/polyamine transporter I"/>
    <property type="match status" value="1"/>
</dbReference>
<gene>
    <name evidence="8" type="ORF">SPI_04827</name>
</gene>
<dbReference type="PIRSF" id="PIRSF006060">
    <property type="entry name" value="AA_transporter"/>
    <property type="match status" value="1"/>
</dbReference>
<feature type="transmembrane region" description="Helical" evidence="6">
    <location>
        <begin position="253"/>
        <end position="271"/>
    </location>
</feature>
<feature type="transmembrane region" description="Helical" evidence="6">
    <location>
        <begin position="474"/>
        <end position="498"/>
    </location>
</feature>
<feature type="transmembrane region" description="Helical" evidence="6">
    <location>
        <begin position="504"/>
        <end position="526"/>
    </location>
</feature>
<keyword evidence="3 6" id="KW-1133">Transmembrane helix</keyword>
<dbReference type="Pfam" id="PF00324">
    <property type="entry name" value="AA_permease"/>
    <property type="match status" value="1"/>
</dbReference>
<feature type="transmembrane region" description="Helical" evidence="6">
    <location>
        <begin position="292"/>
        <end position="313"/>
    </location>
</feature>
<feature type="transmembrane region" description="Helical" evidence="6">
    <location>
        <begin position="86"/>
        <end position="105"/>
    </location>
</feature>
<feature type="region of interest" description="Disordered" evidence="5">
    <location>
        <begin position="25"/>
        <end position="54"/>
    </location>
</feature>
<feature type="transmembrane region" description="Helical" evidence="6">
    <location>
        <begin position="204"/>
        <end position="221"/>
    </location>
</feature>
<name>A0A167UW71_9HYPO</name>
<dbReference type="PANTHER" id="PTHR43341:SF6">
    <property type="entry name" value="AMINO ACID TRANSPORTER (EUROFUNG)"/>
    <property type="match status" value="1"/>
</dbReference>